<sequence>MSEYSSPDSNQLLTKTNSIVGMRLTEFPQYKGALSQNVKFQMNRSDTTQLPYIQTKDIDNSLQTMSNITKSNQLFKSQYKF</sequence>
<organism evidence="1">
    <name type="scientific">viral metagenome</name>
    <dbReference type="NCBI Taxonomy" id="1070528"/>
    <lineage>
        <taxon>unclassified sequences</taxon>
        <taxon>metagenomes</taxon>
        <taxon>organismal metagenomes</taxon>
    </lineage>
</organism>
<proteinExistence type="predicted"/>
<protein>
    <submittedName>
        <fullName evidence="1">Uncharacterized protein</fullName>
    </submittedName>
</protein>
<dbReference type="EMBL" id="MN740109">
    <property type="protein sequence ID" value="QHT88124.1"/>
    <property type="molecule type" value="Genomic_DNA"/>
</dbReference>
<name>A0A6C0I5F1_9ZZZZ</name>
<dbReference type="AlphaFoldDB" id="A0A6C0I5F1"/>
<reference evidence="1" key="1">
    <citation type="journal article" date="2020" name="Nature">
        <title>Giant virus diversity and host interactions through global metagenomics.</title>
        <authorList>
            <person name="Schulz F."/>
            <person name="Roux S."/>
            <person name="Paez-Espino D."/>
            <person name="Jungbluth S."/>
            <person name="Walsh D.A."/>
            <person name="Denef V.J."/>
            <person name="McMahon K.D."/>
            <person name="Konstantinidis K.T."/>
            <person name="Eloe-Fadrosh E.A."/>
            <person name="Kyrpides N.C."/>
            <person name="Woyke T."/>
        </authorList>
    </citation>
    <scope>NUCLEOTIDE SEQUENCE</scope>
    <source>
        <strain evidence="1">GVMAG-M-3300023184-24</strain>
    </source>
</reference>
<evidence type="ECO:0000313" key="1">
    <source>
        <dbReference type="EMBL" id="QHT88124.1"/>
    </source>
</evidence>
<accession>A0A6C0I5F1</accession>